<evidence type="ECO:0000256" key="9">
    <source>
        <dbReference type="ARBA" id="ARBA00023002"/>
    </source>
</evidence>
<evidence type="ECO:0000256" key="8">
    <source>
        <dbReference type="ARBA" id="ARBA00022837"/>
    </source>
</evidence>
<feature type="binding site" evidence="16">
    <location>
        <position position="81"/>
    </location>
    <ligand>
        <name>Ca(2+)</name>
        <dbReference type="ChEBI" id="CHEBI:29108"/>
        <label>1</label>
    </ligand>
</feature>
<evidence type="ECO:0000256" key="18">
    <source>
        <dbReference type="PIRSR" id="PIRSR600823-5"/>
    </source>
</evidence>
<feature type="site" description="Transition state stabilizer" evidence="17">
    <location>
        <position position="71"/>
    </location>
</feature>
<dbReference type="GO" id="GO:0042744">
    <property type="term" value="P:hydrogen peroxide catabolic process"/>
    <property type="evidence" value="ECO:0007669"/>
    <property type="project" value="UniProtKB-KW"/>
</dbReference>
<dbReference type="Proteomes" id="UP000251960">
    <property type="component" value="Chromosome 7"/>
</dbReference>
<accession>A0A3L6E4S4</accession>
<feature type="domain" description="Plant heme peroxidase family profile" evidence="21">
    <location>
        <begin position="34"/>
        <end position="209"/>
    </location>
</feature>
<keyword evidence="11 18" id="KW-1015">Disulfide bond</keyword>
<feature type="signal peptide" evidence="20">
    <location>
        <begin position="1"/>
        <end position="26"/>
    </location>
</feature>
<evidence type="ECO:0000256" key="4">
    <source>
        <dbReference type="ARBA" id="ARBA00012313"/>
    </source>
</evidence>
<evidence type="ECO:0000256" key="6">
    <source>
        <dbReference type="ARBA" id="ARBA00022617"/>
    </source>
</evidence>
<dbReference type="EC" id="1.11.1.7" evidence="4"/>
<feature type="binding site" evidence="16">
    <location>
        <position position="79"/>
    </location>
    <ligand>
        <name>Ca(2+)</name>
        <dbReference type="ChEBI" id="CHEBI:29108"/>
        <label>1</label>
    </ligand>
</feature>
<dbReference type="InterPro" id="IPR002016">
    <property type="entry name" value="Haem_peroxidase"/>
</dbReference>
<evidence type="ECO:0000256" key="17">
    <source>
        <dbReference type="PIRSR" id="PIRSR600823-4"/>
    </source>
</evidence>
<evidence type="ECO:0000256" key="5">
    <source>
        <dbReference type="ARBA" id="ARBA00022559"/>
    </source>
</evidence>
<evidence type="ECO:0000313" key="22">
    <source>
        <dbReference type="EMBL" id="PWZ15859.1"/>
    </source>
</evidence>
<dbReference type="PANTHER" id="PTHR31235">
    <property type="entry name" value="PEROXIDASE 25-RELATED"/>
    <property type="match status" value="1"/>
</dbReference>
<dbReference type="Pfam" id="PF00141">
    <property type="entry name" value="peroxidase"/>
    <property type="match status" value="1"/>
</dbReference>
<dbReference type="GO" id="GO:0006979">
    <property type="term" value="P:response to oxidative stress"/>
    <property type="evidence" value="ECO:0007669"/>
    <property type="project" value="InterPro"/>
</dbReference>
<dbReference type="Gene3D" id="1.10.420.10">
    <property type="entry name" value="Peroxidase, domain 2"/>
    <property type="match status" value="1"/>
</dbReference>
<keyword evidence="12" id="KW-0376">Hydrogen peroxide</keyword>
<evidence type="ECO:0000256" key="2">
    <source>
        <dbReference type="ARBA" id="ARBA00001970"/>
    </source>
</evidence>
<comment type="cofactor">
    <cofactor evidence="16">
        <name>Ca(2+)</name>
        <dbReference type="ChEBI" id="CHEBI:29108"/>
    </cofactor>
    <text evidence="16">Binds 2 calcium ions per subunit.</text>
</comment>
<keyword evidence="6" id="KW-0349">Heme</keyword>
<feature type="active site" description="Proton acceptor" evidence="14">
    <location>
        <position position="75"/>
    </location>
</feature>
<comment type="similarity">
    <text evidence="19">Belongs to the peroxidase family.</text>
</comment>
<dbReference type="PROSITE" id="PS50873">
    <property type="entry name" value="PEROXIDASE_4"/>
    <property type="match status" value="1"/>
</dbReference>
<dbReference type="GO" id="GO:0005576">
    <property type="term" value="C:extracellular region"/>
    <property type="evidence" value="ECO:0007669"/>
    <property type="project" value="UniProtKB-SubCell"/>
</dbReference>
<gene>
    <name evidence="22" type="primary">PRX74_9</name>
    <name evidence="22" type="ORF">Zm00014a_029515</name>
</gene>
<dbReference type="PRINTS" id="PR00458">
    <property type="entry name" value="PEROXIDASE"/>
</dbReference>
<feature type="binding site" evidence="15">
    <location>
        <position position="170"/>
    </location>
    <ligand>
        <name>substrate</name>
    </ligand>
</feature>
<proteinExistence type="inferred from homology"/>
<comment type="cofactor">
    <cofactor evidence="2">
        <name>heme b</name>
        <dbReference type="ChEBI" id="CHEBI:60344"/>
    </cofactor>
</comment>
<comment type="catalytic activity">
    <reaction evidence="1">
        <text>2 a phenolic donor + H2O2 = 2 a phenolic radical donor + 2 H2O</text>
        <dbReference type="Rhea" id="RHEA:56136"/>
        <dbReference type="ChEBI" id="CHEBI:15377"/>
        <dbReference type="ChEBI" id="CHEBI:16240"/>
        <dbReference type="ChEBI" id="CHEBI:139520"/>
        <dbReference type="ChEBI" id="CHEBI:139521"/>
        <dbReference type="EC" id="1.11.1.7"/>
    </reaction>
</comment>
<dbReference type="InterPro" id="IPR010255">
    <property type="entry name" value="Haem_peroxidase_sf"/>
</dbReference>
<dbReference type="AlphaFoldDB" id="A0A3L6E4S4"/>
<dbReference type="PRINTS" id="PR00461">
    <property type="entry name" value="PLPEROXIDASE"/>
</dbReference>
<feature type="disulfide bond" evidence="18">
    <location>
        <begin position="44"/>
        <end position="123"/>
    </location>
</feature>
<keyword evidence="5 22" id="KW-0575">Peroxidase</keyword>
<evidence type="ECO:0000256" key="19">
    <source>
        <dbReference type="RuleBase" id="RU004241"/>
    </source>
</evidence>
<comment type="subcellular location">
    <subcellularLocation>
        <location evidence="3">Secreted</location>
    </subcellularLocation>
</comment>
<sequence length="209" mass="21636">MATRVALAPPMVAVASVAVLFVVCAAASVAGQGQLQVGYYNKTCPAAEQIVRNETTVAIGSSPDLAAALLRLHYHDCFVQGCDASVLLDSTPNNTAEKESLPNGSLRGFDVVARVKDQLEKACPGTVSCADILALMARDAVSLARGPSWPVALGRRDGRTSSAASCGDLPPLHGDIGLVVQAFAAKGLDLEENRSLQFPVVIVKAVPVG</sequence>
<feature type="disulfide bond" evidence="18">
    <location>
        <begin position="77"/>
        <end position="82"/>
    </location>
</feature>
<evidence type="ECO:0000256" key="16">
    <source>
        <dbReference type="PIRSR" id="PIRSR600823-3"/>
    </source>
</evidence>
<dbReference type="GO" id="GO:0020037">
    <property type="term" value="F:heme binding"/>
    <property type="evidence" value="ECO:0007669"/>
    <property type="project" value="InterPro"/>
</dbReference>
<feature type="binding site" evidence="16">
    <location>
        <position position="76"/>
    </location>
    <ligand>
        <name>Ca(2+)</name>
        <dbReference type="ChEBI" id="CHEBI:29108"/>
        <label>1</label>
    </ligand>
</feature>
<keyword evidence="8 16" id="KW-0106">Calcium</keyword>
<feature type="chain" id="PRO_5018093171" description="Peroxidase 1" evidence="20">
    <location>
        <begin position="27"/>
        <end position="209"/>
    </location>
</feature>
<protein>
    <recommendedName>
        <fullName evidence="13">Peroxidase 1</fullName>
        <ecNumber evidence="4">1.11.1.7</ecNumber>
    </recommendedName>
</protein>
<feature type="binding site" evidence="16">
    <location>
        <position position="83"/>
    </location>
    <ligand>
        <name>Ca(2+)</name>
        <dbReference type="ChEBI" id="CHEBI:29108"/>
        <label>1</label>
    </ligand>
</feature>
<dbReference type="GO" id="GO:0140825">
    <property type="term" value="F:lactoperoxidase activity"/>
    <property type="evidence" value="ECO:0007669"/>
    <property type="project" value="UniProtKB-EC"/>
</dbReference>
<dbReference type="EMBL" id="NCVQ01000008">
    <property type="protein sequence ID" value="PWZ15859.1"/>
    <property type="molecule type" value="Genomic_DNA"/>
</dbReference>
<dbReference type="InterPro" id="IPR000823">
    <property type="entry name" value="Peroxidase_pln"/>
</dbReference>
<evidence type="ECO:0000256" key="7">
    <source>
        <dbReference type="ARBA" id="ARBA00022723"/>
    </source>
</evidence>
<keyword evidence="7 16" id="KW-0479">Metal-binding</keyword>
<evidence type="ECO:0000256" key="15">
    <source>
        <dbReference type="PIRSR" id="PIRSR600823-2"/>
    </source>
</evidence>
<evidence type="ECO:0000259" key="21">
    <source>
        <dbReference type="PROSITE" id="PS50873"/>
    </source>
</evidence>
<evidence type="ECO:0000256" key="10">
    <source>
        <dbReference type="ARBA" id="ARBA00023004"/>
    </source>
</evidence>
<organism evidence="22">
    <name type="scientific">Zea mays</name>
    <name type="common">Maize</name>
    <dbReference type="NCBI Taxonomy" id="4577"/>
    <lineage>
        <taxon>Eukaryota</taxon>
        <taxon>Viridiplantae</taxon>
        <taxon>Streptophyta</taxon>
        <taxon>Embryophyta</taxon>
        <taxon>Tracheophyta</taxon>
        <taxon>Spermatophyta</taxon>
        <taxon>Magnoliopsida</taxon>
        <taxon>Liliopsida</taxon>
        <taxon>Poales</taxon>
        <taxon>Poaceae</taxon>
        <taxon>PACMAD clade</taxon>
        <taxon>Panicoideae</taxon>
        <taxon>Andropogonodae</taxon>
        <taxon>Andropogoneae</taxon>
        <taxon>Tripsacinae</taxon>
        <taxon>Zea</taxon>
    </lineage>
</organism>
<dbReference type="SUPFAM" id="SSF48113">
    <property type="entry name" value="Heme-dependent peroxidases"/>
    <property type="match status" value="1"/>
</dbReference>
<feature type="binding site" evidence="16">
    <location>
        <position position="85"/>
    </location>
    <ligand>
        <name>Ca(2+)</name>
        <dbReference type="ChEBI" id="CHEBI:29108"/>
        <label>1</label>
    </ligand>
</feature>
<evidence type="ECO:0000256" key="3">
    <source>
        <dbReference type="ARBA" id="ARBA00004613"/>
    </source>
</evidence>
<evidence type="ECO:0000256" key="11">
    <source>
        <dbReference type="ARBA" id="ARBA00023157"/>
    </source>
</evidence>
<dbReference type="GO" id="GO:0046872">
    <property type="term" value="F:metal ion binding"/>
    <property type="evidence" value="ECO:0007669"/>
    <property type="project" value="UniProtKB-KW"/>
</dbReference>
<comment type="caution">
    <text evidence="22">The sequence shown here is derived from an EMBL/GenBank/DDBJ whole genome shotgun (WGS) entry which is preliminary data.</text>
</comment>
<dbReference type="ExpressionAtlas" id="A0A3L6E4S4">
    <property type="expression patterns" value="baseline and differential"/>
</dbReference>
<evidence type="ECO:0000256" key="14">
    <source>
        <dbReference type="PIRSR" id="PIRSR600823-1"/>
    </source>
</evidence>
<reference evidence="22" key="1">
    <citation type="journal article" date="2018" name="Nat. Genet.">
        <title>Extensive intraspecific gene order and gene structural variations between Mo17 and other maize genomes.</title>
        <authorList>
            <person name="Sun S."/>
            <person name="Zhou Y."/>
            <person name="Chen J."/>
            <person name="Shi J."/>
            <person name="Zhao H."/>
            <person name="Zhao H."/>
            <person name="Song W."/>
            <person name="Zhang M."/>
            <person name="Cui Y."/>
            <person name="Dong X."/>
            <person name="Liu H."/>
            <person name="Ma X."/>
            <person name="Jiao Y."/>
            <person name="Wang B."/>
            <person name="Wei X."/>
            <person name="Stein J.C."/>
            <person name="Glaubitz J.C."/>
            <person name="Lu F."/>
            <person name="Yu G."/>
            <person name="Liang C."/>
            <person name="Fengler K."/>
            <person name="Li B."/>
            <person name="Rafalski A."/>
            <person name="Schnable P.S."/>
            <person name="Ware D.H."/>
            <person name="Buckler E.S."/>
            <person name="Lai J."/>
        </authorList>
    </citation>
    <scope>NUCLEOTIDE SEQUENCE [LARGE SCALE GENOMIC DNA]</scope>
    <source>
        <tissue evidence="22">Seedling</tissue>
    </source>
</reference>
<evidence type="ECO:0000256" key="12">
    <source>
        <dbReference type="ARBA" id="ARBA00023324"/>
    </source>
</evidence>
<dbReference type="FunFam" id="1.10.520.10:FF:000001">
    <property type="entry name" value="Peroxidase"/>
    <property type="match status" value="1"/>
</dbReference>
<evidence type="ECO:0000256" key="1">
    <source>
        <dbReference type="ARBA" id="ARBA00000189"/>
    </source>
</evidence>
<keyword evidence="20" id="KW-0732">Signal</keyword>
<keyword evidence="9" id="KW-0560">Oxidoreductase</keyword>
<evidence type="ECO:0000256" key="13">
    <source>
        <dbReference type="ARBA" id="ARBA00072322"/>
    </source>
</evidence>
<feature type="binding site" evidence="16">
    <location>
        <position position="97"/>
    </location>
    <ligand>
        <name>Ca(2+)</name>
        <dbReference type="ChEBI" id="CHEBI:29108"/>
        <label>1</label>
    </ligand>
</feature>
<dbReference type="Gene3D" id="1.10.520.10">
    <property type="match status" value="1"/>
</dbReference>
<keyword evidence="10" id="KW-0408">Iron</keyword>
<evidence type="ECO:0000256" key="20">
    <source>
        <dbReference type="SAM" id="SignalP"/>
    </source>
</evidence>
<name>A0A3L6E4S4_MAIZE</name>